<dbReference type="Proteomes" id="UP001182556">
    <property type="component" value="Unassembled WGS sequence"/>
</dbReference>
<gene>
    <name evidence="2" type="ORF">DB88DRAFT_473943</name>
</gene>
<organism evidence="2 3">
    <name type="scientific">Papiliotrema laurentii</name>
    <name type="common">Cryptococcus laurentii</name>
    <dbReference type="NCBI Taxonomy" id="5418"/>
    <lineage>
        <taxon>Eukaryota</taxon>
        <taxon>Fungi</taxon>
        <taxon>Dikarya</taxon>
        <taxon>Basidiomycota</taxon>
        <taxon>Agaricomycotina</taxon>
        <taxon>Tremellomycetes</taxon>
        <taxon>Tremellales</taxon>
        <taxon>Rhynchogastremaceae</taxon>
        <taxon>Papiliotrema</taxon>
    </lineage>
</organism>
<accession>A0AAD9CUP3</accession>
<proteinExistence type="predicted"/>
<evidence type="ECO:0000256" key="1">
    <source>
        <dbReference type="SAM" id="MobiDB-lite"/>
    </source>
</evidence>
<feature type="region of interest" description="Disordered" evidence="1">
    <location>
        <begin position="238"/>
        <end position="294"/>
    </location>
</feature>
<feature type="region of interest" description="Disordered" evidence="1">
    <location>
        <begin position="392"/>
        <end position="411"/>
    </location>
</feature>
<name>A0AAD9CUP3_PAPLA</name>
<dbReference type="EMBL" id="JAODAN010000008">
    <property type="protein sequence ID" value="KAK1922369.1"/>
    <property type="molecule type" value="Genomic_DNA"/>
</dbReference>
<keyword evidence="3" id="KW-1185">Reference proteome</keyword>
<feature type="compositionally biased region" description="Polar residues" evidence="1">
    <location>
        <begin position="250"/>
        <end position="260"/>
    </location>
</feature>
<feature type="compositionally biased region" description="Polar residues" evidence="1">
    <location>
        <begin position="269"/>
        <end position="288"/>
    </location>
</feature>
<reference evidence="2" key="1">
    <citation type="submission" date="2023-02" db="EMBL/GenBank/DDBJ databases">
        <title>Identification and recombinant expression of a fungal hydrolase from Papiliotrema laurentii that hydrolyzes apple cutin and clears colloidal polyester polyurethane.</title>
        <authorList>
            <consortium name="DOE Joint Genome Institute"/>
            <person name="Roman V.A."/>
            <person name="Bojanowski C."/>
            <person name="Crable B.R."/>
            <person name="Wagner D.N."/>
            <person name="Hung C.S."/>
            <person name="Nadeau L.J."/>
            <person name="Schratz L."/>
            <person name="Haridas S."/>
            <person name="Pangilinan J."/>
            <person name="Lipzen A."/>
            <person name="Na H."/>
            <person name="Yan M."/>
            <person name="Ng V."/>
            <person name="Grigoriev I.V."/>
            <person name="Spatafora J.W."/>
            <person name="Barlow D."/>
            <person name="Biffinger J."/>
            <person name="Kelley-Loughnane N."/>
            <person name="Varaljay V.A."/>
            <person name="Crookes-Goodson W.J."/>
        </authorList>
    </citation>
    <scope>NUCLEOTIDE SEQUENCE</scope>
    <source>
        <strain evidence="2">5307AH</strain>
    </source>
</reference>
<dbReference type="AlphaFoldDB" id="A0AAD9CUP3"/>
<sequence length="411" mass="44772">MTDQADSKYLSDRYQTPASVELDPLLGAAPCIMVTELNGALTLDGHHGASLEQLNLMAAGSPDTRTIACHMNSTSPFRTEPRDKVGTETLSNVSLLALFSPFDTTKGWSVNENRRLADLMFRDFKRLMRLLPAGEIARRDRAANERRPGTMRGSSAIIGGIRDTLETLGYSSLRQLEAGRVSAFAVAEGDLRNTLSDVNSALSDLGTVELKLNRQSQELRRVHQEICDLYKSLGFQRSSRGYPERDTRSRSGSQQDTRSAASRGGKGAVTQSSRQTPQRSRCSTQVSLGKTDLPEMSISTRIEPAPEEIWKNYEQCVLPVIRSLFTRFRDKVKAILAMQDIGSAHSSAGSSGVMSENDLALKRRIARSTTLLFSAVMKDHLNGCEAARKGQRPVSVSVASTGTSGKQSGGG</sequence>
<protein>
    <submittedName>
        <fullName evidence="2">Uncharacterized protein</fullName>
    </submittedName>
</protein>
<comment type="caution">
    <text evidence="2">The sequence shown here is derived from an EMBL/GenBank/DDBJ whole genome shotgun (WGS) entry which is preliminary data.</text>
</comment>
<evidence type="ECO:0000313" key="2">
    <source>
        <dbReference type="EMBL" id="KAK1922369.1"/>
    </source>
</evidence>
<evidence type="ECO:0000313" key="3">
    <source>
        <dbReference type="Proteomes" id="UP001182556"/>
    </source>
</evidence>
<feature type="compositionally biased region" description="Low complexity" evidence="1">
    <location>
        <begin position="394"/>
        <end position="411"/>
    </location>
</feature>